<proteinExistence type="predicted"/>
<sequence length="331" mass="37402">MLDKLKAKASSLRLRIPSTSAASASSASLTLARPKSEARNSFSDTDYYRQTKEEIHSPVSWVTLYGPERDSASAYEPNRAINDNISRIHLERAHTFQDGFDDEDNDEDENDDISLRFHNPRPFQTKRNLLLDNAALPTHVNHSRTVVAYTSVDDDDDDDSDLRFRNPPAYKGQLVLAHDLQPRIEPPSAIVQVTTRNFSDEVDDGDLRFRDGLKRQLILEEPAELCPRKRRGSLWVDGLFVDMLRRLLVLQATLDKILRKAARRRAKGRPITDAPGHDHVAETDNAAPGLSRFGSGMLVGGSRSLRRRQRKGNRAKVFEGNLRSKSMPSFF</sequence>
<feature type="region of interest" description="Disordered" evidence="1">
    <location>
        <begin position="20"/>
        <end position="45"/>
    </location>
</feature>
<dbReference type="RefSeq" id="XP_037217263.1">
    <property type="nucleotide sequence ID" value="XM_037365851.1"/>
</dbReference>
<gene>
    <name evidence="2" type="ORF">MIND_00922200</name>
</gene>
<evidence type="ECO:0000313" key="3">
    <source>
        <dbReference type="Proteomes" id="UP000636479"/>
    </source>
</evidence>
<protein>
    <submittedName>
        <fullName evidence="2">Uncharacterized protein</fullName>
    </submittedName>
</protein>
<comment type="caution">
    <text evidence="2">The sequence shown here is derived from an EMBL/GenBank/DDBJ whole genome shotgun (WGS) entry which is preliminary data.</text>
</comment>
<dbReference type="AlphaFoldDB" id="A0A8H6W2F4"/>
<evidence type="ECO:0000256" key="1">
    <source>
        <dbReference type="SAM" id="MobiDB-lite"/>
    </source>
</evidence>
<feature type="region of interest" description="Disordered" evidence="1">
    <location>
        <begin position="265"/>
        <end position="313"/>
    </location>
</feature>
<dbReference type="GeneID" id="59348367"/>
<dbReference type="EMBL" id="JACAZF010000008">
    <property type="protein sequence ID" value="KAF7296904.1"/>
    <property type="molecule type" value="Genomic_DNA"/>
</dbReference>
<reference evidence="2" key="1">
    <citation type="submission" date="2020-05" db="EMBL/GenBank/DDBJ databases">
        <title>Mycena genomes resolve the evolution of fungal bioluminescence.</title>
        <authorList>
            <person name="Tsai I.J."/>
        </authorList>
    </citation>
    <scope>NUCLEOTIDE SEQUENCE</scope>
    <source>
        <strain evidence="2">171206Taipei</strain>
    </source>
</reference>
<feature type="compositionally biased region" description="Low complexity" evidence="1">
    <location>
        <begin position="20"/>
        <end position="32"/>
    </location>
</feature>
<name>A0A8H6W2F4_9AGAR</name>
<organism evidence="2 3">
    <name type="scientific">Mycena indigotica</name>
    <dbReference type="NCBI Taxonomy" id="2126181"/>
    <lineage>
        <taxon>Eukaryota</taxon>
        <taxon>Fungi</taxon>
        <taxon>Dikarya</taxon>
        <taxon>Basidiomycota</taxon>
        <taxon>Agaricomycotina</taxon>
        <taxon>Agaricomycetes</taxon>
        <taxon>Agaricomycetidae</taxon>
        <taxon>Agaricales</taxon>
        <taxon>Marasmiineae</taxon>
        <taxon>Mycenaceae</taxon>
        <taxon>Mycena</taxon>
    </lineage>
</organism>
<evidence type="ECO:0000313" key="2">
    <source>
        <dbReference type="EMBL" id="KAF7296904.1"/>
    </source>
</evidence>
<feature type="compositionally biased region" description="Basic residues" evidence="1">
    <location>
        <begin position="304"/>
        <end position="313"/>
    </location>
</feature>
<dbReference type="Proteomes" id="UP000636479">
    <property type="component" value="Unassembled WGS sequence"/>
</dbReference>
<accession>A0A8H6W2F4</accession>
<keyword evidence="3" id="KW-1185">Reference proteome</keyword>